<dbReference type="InterPro" id="IPR039586">
    <property type="entry name" value="CFAP46"/>
</dbReference>
<dbReference type="EMBL" id="CAJOBH010138851">
    <property type="protein sequence ID" value="CAF4795061.1"/>
    <property type="molecule type" value="Genomic_DNA"/>
</dbReference>
<dbReference type="PANTHER" id="PTHR15977:SF15">
    <property type="entry name" value="CILIA- AND FLAGELLA-ASSOCIATED PROTEIN 46"/>
    <property type="match status" value="1"/>
</dbReference>
<gene>
    <name evidence="1" type="ORF">BYL167_LOCUS47891</name>
</gene>
<dbReference type="PANTHER" id="PTHR15977">
    <property type="entry name" value="CILIA- AND FLAGELLA-ASSOCIATED PROTEIN 46"/>
    <property type="match status" value="1"/>
</dbReference>
<protein>
    <submittedName>
        <fullName evidence="1">Uncharacterized protein</fullName>
    </submittedName>
</protein>
<dbReference type="AlphaFoldDB" id="A0A8S3BMS7"/>
<dbReference type="GO" id="GO:0035082">
    <property type="term" value="P:axoneme assembly"/>
    <property type="evidence" value="ECO:0007669"/>
    <property type="project" value="InterPro"/>
</dbReference>
<evidence type="ECO:0000313" key="1">
    <source>
        <dbReference type="EMBL" id="CAF4795061.1"/>
    </source>
</evidence>
<sequence length="80" mass="9382">RSALYGVLVQIYMDKYSWHSALDAIDNALQVLPRTQHRLLLYKYRVLIKSKLGLSISMDMQKFREQGEIALAKMWRQVAL</sequence>
<evidence type="ECO:0000313" key="2">
    <source>
        <dbReference type="Proteomes" id="UP000681967"/>
    </source>
</evidence>
<dbReference type="Proteomes" id="UP000681967">
    <property type="component" value="Unassembled WGS sequence"/>
</dbReference>
<name>A0A8S3BMS7_9BILA</name>
<feature type="non-terminal residue" evidence="1">
    <location>
        <position position="1"/>
    </location>
</feature>
<reference evidence="1" key="1">
    <citation type="submission" date="2021-02" db="EMBL/GenBank/DDBJ databases">
        <authorList>
            <person name="Nowell W R."/>
        </authorList>
    </citation>
    <scope>NUCLEOTIDE SEQUENCE</scope>
</reference>
<comment type="caution">
    <text evidence="1">The sequence shown here is derived from an EMBL/GenBank/DDBJ whole genome shotgun (WGS) entry which is preliminary data.</text>
</comment>
<accession>A0A8S3BMS7</accession>
<organism evidence="1 2">
    <name type="scientific">Rotaria magnacalcarata</name>
    <dbReference type="NCBI Taxonomy" id="392030"/>
    <lineage>
        <taxon>Eukaryota</taxon>
        <taxon>Metazoa</taxon>
        <taxon>Spiralia</taxon>
        <taxon>Gnathifera</taxon>
        <taxon>Rotifera</taxon>
        <taxon>Eurotatoria</taxon>
        <taxon>Bdelloidea</taxon>
        <taxon>Philodinida</taxon>
        <taxon>Philodinidae</taxon>
        <taxon>Rotaria</taxon>
    </lineage>
</organism>
<feature type="non-terminal residue" evidence="1">
    <location>
        <position position="80"/>
    </location>
</feature>
<dbReference type="GO" id="GO:0060294">
    <property type="term" value="P:cilium movement involved in cell motility"/>
    <property type="evidence" value="ECO:0007669"/>
    <property type="project" value="InterPro"/>
</dbReference>
<proteinExistence type="predicted"/>